<accession>A0A4T2BP32</accession>
<evidence type="ECO:0000256" key="2">
    <source>
        <dbReference type="SAM" id="Phobius"/>
    </source>
</evidence>
<evidence type="ECO:0000256" key="1">
    <source>
        <dbReference type="SAM" id="MobiDB-lite"/>
    </source>
</evidence>
<protein>
    <submittedName>
        <fullName evidence="4">LytR family transcriptional regulator</fullName>
    </submittedName>
</protein>
<evidence type="ECO:0000313" key="4">
    <source>
        <dbReference type="EMBL" id="TIH32709.1"/>
    </source>
</evidence>
<evidence type="ECO:0000313" key="5">
    <source>
        <dbReference type="Proteomes" id="UP000306192"/>
    </source>
</evidence>
<sequence>MPTEPQDSFDRAVFDGPRRGVHRGPKPRGRGWVTFAWAALATGVLVGLGVVGLFAINNKINFVGTSGGDSSAVASDAVTPTPTVEPTTNAAAKVTILNGTTVAGLATRAGTQATTAGWAVGAEANASTTDITASTVYYADAGNEGAAKGLAAALGGIAVQQSTQFQGADLTAVLGTDYKDPGK</sequence>
<evidence type="ECO:0000259" key="3">
    <source>
        <dbReference type="Pfam" id="PF13399"/>
    </source>
</evidence>
<keyword evidence="2" id="KW-0812">Transmembrane</keyword>
<dbReference type="Pfam" id="PF13399">
    <property type="entry name" value="LytR_C"/>
    <property type="match status" value="1"/>
</dbReference>
<keyword evidence="5" id="KW-1185">Reference proteome</keyword>
<dbReference type="Proteomes" id="UP000306192">
    <property type="component" value="Unassembled WGS sequence"/>
</dbReference>
<keyword evidence="2" id="KW-1133">Transmembrane helix</keyword>
<keyword evidence="2" id="KW-0472">Membrane</keyword>
<feature type="compositionally biased region" description="Basic and acidic residues" evidence="1">
    <location>
        <begin position="8"/>
        <end position="18"/>
    </location>
</feature>
<gene>
    <name evidence="4" type="ORF">D4765_15575</name>
</gene>
<feature type="region of interest" description="Disordered" evidence="1">
    <location>
        <begin position="1"/>
        <end position="27"/>
    </location>
</feature>
<feature type="transmembrane region" description="Helical" evidence="2">
    <location>
        <begin position="35"/>
        <end position="56"/>
    </location>
</feature>
<proteinExistence type="predicted"/>
<comment type="caution">
    <text evidence="4">The sequence shown here is derived from an EMBL/GenBank/DDBJ whole genome shotgun (WGS) entry which is preliminary data.</text>
</comment>
<feature type="domain" description="LytR/CpsA/Psr regulator C-terminal" evidence="3">
    <location>
        <begin position="92"/>
        <end position="178"/>
    </location>
</feature>
<dbReference type="RefSeq" id="WP_136643236.1">
    <property type="nucleotide sequence ID" value="NZ_QYRT01000039.1"/>
</dbReference>
<dbReference type="EMBL" id="QYRT01000039">
    <property type="protein sequence ID" value="TIH32709.1"/>
    <property type="molecule type" value="Genomic_DNA"/>
</dbReference>
<reference evidence="4 5" key="1">
    <citation type="journal article" date="2019" name="Microorganisms">
        <title>Systematic Affiliation and Genome Analysis of Subtercola vilae DB165(T) with Particular Emphasis on Cold Adaptation of an Isolate from a High-Altitude Cold Volcano Lake.</title>
        <authorList>
            <person name="Villalobos A.S."/>
            <person name="Wiese J."/>
            <person name="Imhoff J.F."/>
            <person name="Dorador C."/>
            <person name="Keller A."/>
            <person name="Hentschel U."/>
        </authorList>
    </citation>
    <scope>NUCLEOTIDE SEQUENCE [LARGE SCALE GENOMIC DNA]</scope>
    <source>
        <strain evidence="4 5">DB165</strain>
    </source>
</reference>
<dbReference type="AlphaFoldDB" id="A0A4T2BP32"/>
<dbReference type="OrthoDB" id="5125199at2"/>
<name>A0A4T2BP32_9MICO</name>
<dbReference type="InterPro" id="IPR027381">
    <property type="entry name" value="LytR/CpsA/Psr_C"/>
</dbReference>
<dbReference type="Gene3D" id="3.30.70.2390">
    <property type="match status" value="1"/>
</dbReference>
<organism evidence="4 5">
    <name type="scientific">Subtercola vilae</name>
    <dbReference type="NCBI Taxonomy" id="2056433"/>
    <lineage>
        <taxon>Bacteria</taxon>
        <taxon>Bacillati</taxon>
        <taxon>Actinomycetota</taxon>
        <taxon>Actinomycetes</taxon>
        <taxon>Micrococcales</taxon>
        <taxon>Microbacteriaceae</taxon>
        <taxon>Subtercola</taxon>
    </lineage>
</organism>